<accession>A0A1M6F088</accession>
<dbReference type="RefSeq" id="WP_073022808.1">
    <property type="nucleotide sequence ID" value="NZ_FQXU01000025.1"/>
</dbReference>
<evidence type="ECO:0000256" key="1">
    <source>
        <dbReference type="SAM" id="Phobius"/>
    </source>
</evidence>
<sequence length="157" mass="17297">MKKKKGFTLIEMIASMAMLVLIFSVIASLMLLAIKTNVRNEKDLDSNSVSKAFVELVNSDKSAGYKVNTSGNMYILTFDNITELQSIFTSDFIPAKTSVIKADSFDVNTLSGTKKYAVKVKVTTKDSTLGILQFDITSWNLNKISTSEISRTIYLAG</sequence>
<proteinExistence type="predicted"/>
<dbReference type="InterPro" id="IPR012902">
    <property type="entry name" value="N_methyl_site"/>
</dbReference>
<evidence type="ECO:0000313" key="3">
    <source>
        <dbReference type="Proteomes" id="UP000184241"/>
    </source>
</evidence>
<keyword evidence="1" id="KW-1133">Transmembrane helix</keyword>
<reference evidence="2 3" key="1">
    <citation type="submission" date="2016-11" db="EMBL/GenBank/DDBJ databases">
        <authorList>
            <person name="Jaros S."/>
            <person name="Januszkiewicz K."/>
            <person name="Wedrychowicz H."/>
        </authorList>
    </citation>
    <scope>NUCLEOTIDE SEQUENCE [LARGE SCALE GENOMIC DNA]</scope>
    <source>
        <strain evidence="2 3">DSM 6191</strain>
    </source>
</reference>
<name>A0A1M6F088_9CLOT</name>
<organism evidence="2 3">
    <name type="scientific">Clostridium intestinale DSM 6191</name>
    <dbReference type="NCBI Taxonomy" id="1121320"/>
    <lineage>
        <taxon>Bacteria</taxon>
        <taxon>Bacillati</taxon>
        <taxon>Bacillota</taxon>
        <taxon>Clostridia</taxon>
        <taxon>Eubacteriales</taxon>
        <taxon>Clostridiaceae</taxon>
        <taxon>Clostridium</taxon>
    </lineage>
</organism>
<keyword evidence="1" id="KW-0812">Transmembrane</keyword>
<dbReference type="EMBL" id="FQXU01000025">
    <property type="protein sequence ID" value="SHI91154.1"/>
    <property type="molecule type" value="Genomic_DNA"/>
</dbReference>
<dbReference type="PROSITE" id="PS00409">
    <property type="entry name" value="PROKAR_NTER_METHYL"/>
    <property type="match status" value="1"/>
</dbReference>
<keyword evidence="1" id="KW-0472">Membrane</keyword>
<feature type="transmembrane region" description="Helical" evidence="1">
    <location>
        <begin position="12"/>
        <end position="34"/>
    </location>
</feature>
<dbReference type="Pfam" id="PF07963">
    <property type="entry name" value="N_methyl"/>
    <property type="match status" value="1"/>
</dbReference>
<dbReference type="AlphaFoldDB" id="A0A1M6F088"/>
<evidence type="ECO:0000313" key="2">
    <source>
        <dbReference type="EMBL" id="SHI91154.1"/>
    </source>
</evidence>
<gene>
    <name evidence="2" type="ORF">SAMN02745941_04547</name>
</gene>
<protein>
    <submittedName>
        <fullName evidence="2">Type II secretory pathway, pseudopilin PulG</fullName>
    </submittedName>
</protein>
<dbReference type="Proteomes" id="UP000184241">
    <property type="component" value="Unassembled WGS sequence"/>
</dbReference>